<comment type="caution">
    <text evidence="5">Lacks conserved residue(s) required for the propagation of feature annotation.</text>
</comment>
<evidence type="ECO:0000256" key="5">
    <source>
        <dbReference type="HAMAP-Rule" id="MF_02210"/>
    </source>
</evidence>
<evidence type="ECO:0000256" key="3">
    <source>
        <dbReference type="ARBA" id="ARBA00022679"/>
    </source>
</evidence>
<dbReference type="InterPro" id="IPR043690">
    <property type="entry name" value="RimI"/>
</dbReference>
<keyword evidence="8" id="KW-1185">Reference proteome</keyword>
<dbReference type="OrthoDB" id="9796919at2"/>
<comment type="subcellular location">
    <subcellularLocation>
        <location evidence="5">Cytoplasm</location>
    </subcellularLocation>
</comment>
<evidence type="ECO:0000313" key="8">
    <source>
        <dbReference type="Proteomes" id="UP000036102"/>
    </source>
</evidence>
<reference evidence="7 8" key="1">
    <citation type="submission" date="2015-06" db="EMBL/GenBank/DDBJ databases">
        <title>Marinobacter subterrani, a genetically tractable neutrophilic iron-oxidizing strain isolated from the Soudan Iron Mine.</title>
        <authorList>
            <person name="Bonis B.M."/>
            <person name="Gralnick J.A."/>
        </authorList>
    </citation>
    <scope>NUCLEOTIDE SEQUENCE [LARGE SCALE GENOMIC DNA]</scope>
    <source>
        <strain evidence="7 8">JG233</strain>
    </source>
</reference>
<dbReference type="Pfam" id="PF00583">
    <property type="entry name" value="Acetyltransf_1"/>
    <property type="match status" value="1"/>
</dbReference>
<accession>A0A0J7J658</accession>
<feature type="active site" description="Proton acceptor" evidence="5">
    <location>
        <position position="116"/>
    </location>
</feature>
<dbReference type="Proteomes" id="UP000036102">
    <property type="component" value="Unassembled WGS sequence"/>
</dbReference>
<keyword evidence="4 5" id="KW-0012">Acyltransferase</keyword>
<sequence>MPCPDLYRRVMATDLLVRPLSPADLPSVLDIERQGYSYPWSEAVFLDCFKDSYRLWAVCHGEFLAGYAVVAYMVDEAHLLNICTHPQVRGKGIGRQLLRHLLSAASREGMSKLLLEVRASNEAAIGLYEVEGFREIGRRPGYYPAASGREDARVMALGLGR</sequence>
<dbReference type="Gene3D" id="3.40.630.30">
    <property type="match status" value="1"/>
</dbReference>
<feature type="binding site" evidence="5">
    <location>
        <position position="121"/>
    </location>
    <ligand>
        <name>acetyl-CoA</name>
        <dbReference type="ChEBI" id="CHEBI:57288"/>
    </ligand>
</feature>
<dbReference type="InterPro" id="IPR016181">
    <property type="entry name" value="Acyl_CoA_acyltransferase"/>
</dbReference>
<dbReference type="EC" id="2.3.1.266" evidence="5"/>
<evidence type="ECO:0000313" key="7">
    <source>
        <dbReference type="EMBL" id="KMQ73657.1"/>
    </source>
</evidence>
<dbReference type="STRING" id="1658765.Msub_20876"/>
<dbReference type="GO" id="GO:0005737">
    <property type="term" value="C:cytoplasm"/>
    <property type="evidence" value="ECO:0007669"/>
    <property type="project" value="UniProtKB-SubCell"/>
</dbReference>
<dbReference type="AlphaFoldDB" id="A0A0J7J658"/>
<organism evidence="7 8">
    <name type="scientific">Marinobacter subterrani</name>
    <dbReference type="NCBI Taxonomy" id="1658765"/>
    <lineage>
        <taxon>Bacteria</taxon>
        <taxon>Pseudomonadati</taxon>
        <taxon>Pseudomonadota</taxon>
        <taxon>Gammaproteobacteria</taxon>
        <taxon>Pseudomonadales</taxon>
        <taxon>Marinobacteraceae</taxon>
        <taxon>Marinobacter</taxon>
    </lineage>
</organism>
<dbReference type="PROSITE" id="PS51186">
    <property type="entry name" value="GNAT"/>
    <property type="match status" value="1"/>
</dbReference>
<evidence type="ECO:0000259" key="6">
    <source>
        <dbReference type="PROSITE" id="PS51186"/>
    </source>
</evidence>
<dbReference type="PATRIC" id="fig|1658765.3.peg.4136"/>
<feature type="active site" description="Proton donor" evidence="5">
    <location>
        <position position="128"/>
    </location>
</feature>
<dbReference type="InterPro" id="IPR050680">
    <property type="entry name" value="YpeA/RimI_acetyltransf"/>
</dbReference>
<feature type="domain" description="N-acetyltransferase" evidence="6">
    <location>
        <begin position="15"/>
        <end position="160"/>
    </location>
</feature>
<comment type="catalytic activity">
    <reaction evidence="5">
        <text>N-terminal L-alanyl-[ribosomal protein bS18] + acetyl-CoA = N-terminal N(alpha)-acetyl-L-alanyl-[ribosomal protein bS18] + CoA + H(+)</text>
        <dbReference type="Rhea" id="RHEA:43756"/>
        <dbReference type="Rhea" id="RHEA-COMP:10676"/>
        <dbReference type="Rhea" id="RHEA-COMP:10677"/>
        <dbReference type="ChEBI" id="CHEBI:15378"/>
        <dbReference type="ChEBI" id="CHEBI:57287"/>
        <dbReference type="ChEBI" id="CHEBI:57288"/>
        <dbReference type="ChEBI" id="CHEBI:64718"/>
        <dbReference type="ChEBI" id="CHEBI:83683"/>
        <dbReference type="EC" id="2.3.1.266"/>
    </reaction>
</comment>
<name>A0A0J7J658_9GAMM</name>
<dbReference type="SUPFAM" id="SSF55729">
    <property type="entry name" value="Acyl-CoA N-acyltransferases (Nat)"/>
    <property type="match status" value="1"/>
</dbReference>
<dbReference type="InterPro" id="IPR006464">
    <property type="entry name" value="AcTrfase_RimI/Ard1"/>
</dbReference>
<proteinExistence type="inferred from homology"/>
<comment type="function">
    <text evidence="5">Acetylates the N-terminal alanine of ribosomal protein bS18.</text>
</comment>
<dbReference type="InterPro" id="IPR000182">
    <property type="entry name" value="GNAT_dom"/>
</dbReference>
<evidence type="ECO:0000256" key="4">
    <source>
        <dbReference type="ARBA" id="ARBA00023315"/>
    </source>
</evidence>
<evidence type="ECO:0000256" key="2">
    <source>
        <dbReference type="ARBA" id="ARBA00022490"/>
    </source>
</evidence>
<dbReference type="HAMAP" id="MF_02210">
    <property type="entry name" value="RimI"/>
    <property type="match status" value="1"/>
</dbReference>
<dbReference type="GO" id="GO:0008999">
    <property type="term" value="F:protein-N-terminal-alanine acetyltransferase activity"/>
    <property type="evidence" value="ECO:0007669"/>
    <property type="project" value="UniProtKB-UniRule"/>
</dbReference>
<evidence type="ECO:0000256" key="1">
    <source>
        <dbReference type="ARBA" id="ARBA00005395"/>
    </source>
</evidence>
<dbReference type="CDD" id="cd04301">
    <property type="entry name" value="NAT_SF"/>
    <property type="match status" value="1"/>
</dbReference>
<gene>
    <name evidence="5" type="primary">rimI</name>
    <name evidence="7" type="ORF">Msub_20876</name>
</gene>
<keyword evidence="2 5" id="KW-0963">Cytoplasm</keyword>
<dbReference type="EMBL" id="LFBU01000002">
    <property type="protein sequence ID" value="KMQ73657.1"/>
    <property type="molecule type" value="Genomic_DNA"/>
</dbReference>
<keyword evidence="3 5" id="KW-0808">Transferase</keyword>
<dbReference type="PANTHER" id="PTHR43420:SF12">
    <property type="entry name" value="N-ACETYLTRANSFERASE DOMAIN-CONTAINING PROTEIN"/>
    <property type="match status" value="1"/>
</dbReference>
<protein>
    <recommendedName>
        <fullName evidence="5">[Ribosomal protein bS18]-alanine N-acetyltransferase</fullName>
        <ecNumber evidence="5">2.3.1.266</ecNumber>
    </recommendedName>
</protein>
<dbReference type="PANTHER" id="PTHR43420">
    <property type="entry name" value="ACETYLTRANSFERASE"/>
    <property type="match status" value="1"/>
</dbReference>
<dbReference type="NCBIfam" id="TIGR01575">
    <property type="entry name" value="rimI"/>
    <property type="match status" value="1"/>
</dbReference>
<comment type="caution">
    <text evidence="7">The sequence shown here is derived from an EMBL/GenBank/DDBJ whole genome shotgun (WGS) entry which is preliminary data.</text>
</comment>
<comment type="similarity">
    <text evidence="1 5">Belongs to the acetyltransferase family. RimI subfamily.</text>
</comment>